<name>A0A4U5NHG5_STECR</name>
<dbReference type="AlphaFoldDB" id="A0A4U5NHG5"/>
<evidence type="ECO:0000313" key="2">
    <source>
        <dbReference type="Proteomes" id="UP000298663"/>
    </source>
</evidence>
<comment type="caution">
    <text evidence="1">The sequence shown here is derived from an EMBL/GenBank/DDBJ whole genome shotgun (WGS) entry which is preliminary data.</text>
</comment>
<dbReference type="EMBL" id="AZBU02000004">
    <property type="protein sequence ID" value="TKR82180.1"/>
    <property type="molecule type" value="Genomic_DNA"/>
</dbReference>
<dbReference type="Proteomes" id="UP000298663">
    <property type="component" value="Unassembled WGS sequence"/>
</dbReference>
<organism evidence="1 2">
    <name type="scientific">Steinernema carpocapsae</name>
    <name type="common">Entomopathogenic nematode</name>
    <dbReference type="NCBI Taxonomy" id="34508"/>
    <lineage>
        <taxon>Eukaryota</taxon>
        <taxon>Metazoa</taxon>
        <taxon>Ecdysozoa</taxon>
        <taxon>Nematoda</taxon>
        <taxon>Chromadorea</taxon>
        <taxon>Rhabditida</taxon>
        <taxon>Tylenchina</taxon>
        <taxon>Panagrolaimomorpha</taxon>
        <taxon>Strongyloidoidea</taxon>
        <taxon>Steinernematidae</taxon>
        <taxon>Steinernema</taxon>
    </lineage>
</organism>
<reference evidence="1 2" key="1">
    <citation type="journal article" date="2015" name="Genome Biol.">
        <title>Comparative genomics of Steinernema reveals deeply conserved gene regulatory networks.</title>
        <authorList>
            <person name="Dillman A.R."/>
            <person name="Macchietto M."/>
            <person name="Porter C.F."/>
            <person name="Rogers A."/>
            <person name="Williams B."/>
            <person name="Antoshechkin I."/>
            <person name="Lee M.M."/>
            <person name="Goodwin Z."/>
            <person name="Lu X."/>
            <person name="Lewis E.E."/>
            <person name="Goodrich-Blair H."/>
            <person name="Stock S.P."/>
            <person name="Adams B.J."/>
            <person name="Sternberg P.W."/>
            <person name="Mortazavi A."/>
        </authorList>
    </citation>
    <scope>NUCLEOTIDE SEQUENCE [LARGE SCALE GENOMIC DNA]</scope>
    <source>
        <strain evidence="1 2">ALL</strain>
    </source>
</reference>
<accession>A0A4U5NHG5</accession>
<sequence>MLSRFLSLELRFIKSFQYDDSLVASHLQVHSSRYGAAAPLQSLELDLFGFILTTHIGRSALAQVGLQLCVRGLALSRTRS</sequence>
<protein>
    <submittedName>
        <fullName evidence="1">Uncharacterized protein</fullName>
    </submittedName>
</protein>
<keyword evidence="2" id="KW-1185">Reference proteome</keyword>
<reference evidence="1 2" key="2">
    <citation type="journal article" date="2019" name="G3 (Bethesda)">
        <title>Hybrid Assembly of the Genome of the Entomopathogenic Nematode Steinernema carpocapsae Identifies the X-Chromosome.</title>
        <authorList>
            <person name="Serra L."/>
            <person name="Macchietto M."/>
            <person name="Macias-Munoz A."/>
            <person name="McGill C.J."/>
            <person name="Rodriguez I.M."/>
            <person name="Rodriguez B."/>
            <person name="Murad R."/>
            <person name="Mortazavi A."/>
        </authorList>
    </citation>
    <scope>NUCLEOTIDE SEQUENCE [LARGE SCALE GENOMIC DNA]</scope>
    <source>
        <strain evidence="1 2">ALL</strain>
    </source>
</reference>
<evidence type="ECO:0000313" key="1">
    <source>
        <dbReference type="EMBL" id="TKR82180.1"/>
    </source>
</evidence>
<gene>
    <name evidence="1" type="ORF">L596_015943</name>
</gene>
<proteinExistence type="predicted"/>